<dbReference type="SUPFAM" id="SSF54452">
    <property type="entry name" value="MHC antigen-recognition domain"/>
    <property type="match status" value="1"/>
</dbReference>
<comment type="caution">
    <text evidence="5">The sequence shown here is derived from an EMBL/GenBank/DDBJ whole genome shotgun (WGS) entry which is preliminary data.</text>
</comment>
<dbReference type="PANTHER" id="PTHR16675:SF235">
    <property type="entry name" value="SHKT DOMAIN-CONTAINING PROTEIN"/>
    <property type="match status" value="1"/>
</dbReference>
<name>A0AAV7WLX3_PLEWA</name>
<feature type="region of interest" description="Disordered" evidence="2">
    <location>
        <begin position="53"/>
        <end position="76"/>
    </location>
</feature>
<feature type="signal peptide" evidence="3">
    <location>
        <begin position="1"/>
        <end position="27"/>
    </location>
</feature>
<dbReference type="AlphaFoldDB" id="A0AAV7WLX3"/>
<dbReference type="SMART" id="SM00407">
    <property type="entry name" value="IGc1"/>
    <property type="match status" value="1"/>
</dbReference>
<proteinExistence type="predicted"/>
<protein>
    <recommendedName>
        <fullName evidence="4">Immunoglobulin C1-set domain-containing protein</fullName>
    </recommendedName>
</protein>
<evidence type="ECO:0000256" key="2">
    <source>
        <dbReference type="SAM" id="MobiDB-lite"/>
    </source>
</evidence>
<dbReference type="Gene3D" id="2.60.40.10">
    <property type="entry name" value="Immunoglobulins"/>
    <property type="match status" value="1"/>
</dbReference>
<dbReference type="InterPro" id="IPR011161">
    <property type="entry name" value="MHC_I-like_Ag-recog"/>
</dbReference>
<feature type="region of interest" description="Disordered" evidence="2">
    <location>
        <begin position="113"/>
        <end position="185"/>
    </location>
</feature>
<accession>A0AAV7WLX3</accession>
<dbReference type="InterPro" id="IPR011162">
    <property type="entry name" value="MHC_I/II-like_Ag-recog"/>
</dbReference>
<dbReference type="InterPro" id="IPR036179">
    <property type="entry name" value="Ig-like_dom_sf"/>
</dbReference>
<feature type="domain" description="Immunoglobulin C1-set" evidence="4">
    <location>
        <begin position="470"/>
        <end position="541"/>
    </location>
</feature>
<evidence type="ECO:0000313" key="6">
    <source>
        <dbReference type="Proteomes" id="UP001066276"/>
    </source>
</evidence>
<dbReference type="GO" id="GO:0005615">
    <property type="term" value="C:extracellular space"/>
    <property type="evidence" value="ECO:0007669"/>
    <property type="project" value="TreeGrafter"/>
</dbReference>
<dbReference type="InterPro" id="IPR013783">
    <property type="entry name" value="Ig-like_fold"/>
</dbReference>
<evidence type="ECO:0000256" key="3">
    <source>
        <dbReference type="SAM" id="SignalP"/>
    </source>
</evidence>
<dbReference type="GO" id="GO:0009897">
    <property type="term" value="C:external side of plasma membrane"/>
    <property type="evidence" value="ECO:0007669"/>
    <property type="project" value="TreeGrafter"/>
</dbReference>
<dbReference type="InterPro" id="IPR003597">
    <property type="entry name" value="Ig_C1-set"/>
</dbReference>
<gene>
    <name evidence="5" type="ORF">NDU88_000618</name>
</gene>
<dbReference type="Proteomes" id="UP001066276">
    <property type="component" value="Chromosome 1_1"/>
</dbReference>
<organism evidence="5 6">
    <name type="scientific">Pleurodeles waltl</name>
    <name type="common">Iberian ribbed newt</name>
    <dbReference type="NCBI Taxonomy" id="8319"/>
    <lineage>
        <taxon>Eukaryota</taxon>
        <taxon>Metazoa</taxon>
        <taxon>Chordata</taxon>
        <taxon>Craniata</taxon>
        <taxon>Vertebrata</taxon>
        <taxon>Euteleostomi</taxon>
        <taxon>Amphibia</taxon>
        <taxon>Batrachia</taxon>
        <taxon>Caudata</taxon>
        <taxon>Salamandroidea</taxon>
        <taxon>Salamandridae</taxon>
        <taxon>Pleurodelinae</taxon>
        <taxon>Pleurodeles</taxon>
    </lineage>
</organism>
<dbReference type="SUPFAM" id="SSF48726">
    <property type="entry name" value="Immunoglobulin"/>
    <property type="match status" value="1"/>
</dbReference>
<dbReference type="Pfam" id="PF07654">
    <property type="entry name" value="C1-set"/>
    <property type="match status" value="1"/>
</dbReference>
<dbReference type="InterPro" id="IPR037055">
    <property type="entry name" value="MHC_I-like_Ag-recog_sf"/>
</dbReference>
<evidence type="ECO:0000313" key="5">
    <source>
        <dbReference type="EMBL" id="KAJ1212979.1"/>
    </source>
</evidence>
<keyword evidence="1" id="KW-0325">Glycoprotein</keyword>
<dbReference type="InterPro" id="IPR050208">
    <property type="entry name" value="MHC_class-I_related"/>
</dbReference>
<keyword evidence="3" id="KW-0732">Signal</keyword>
<reference evidence="5" key="1">
    <citation type="journal article" date="2022" name="bioRxiv">
        <title>Sequencing and chromosome-scale assembly of the giantPleurodeles waltlgenome.</title>
        <authorList>
            <person name="Brown T."/>
            <person name="Elewa A."/>
            <person name="Iarovenko S."/>
            <person name="Subramanian E."/>
            <person name="Araus A.J."/>
            <person name="Petzold A."/>
            <person name="Susuki M."/>
            <person name="Suzuki K.-i.T."/>
            <person name="Hayashi T."/>
            <person name="Toyoda A."/>
            <person name="Oliveira C."/>
            <person name="Osipova E."/>
            <person name="Leigh N.D."/>
            <person name="Simon A."/>
            <person name="Yun M.H."/>
        </authorList>
    </citation>
    <scope>NUCLEOTIDE SEQUENCE</scope>
    <source>
        <strain evidence="5">20211129_DDA</strain>
        <tissue evidence="5">Liver</tissue>
    </source>
</reference>
<dbReference type="PANTHER" id="PTHR16675">
    <property type="entry name" value="MHC CLASS I-RELATED"/>
    <property type="match status" value="1"/>
</dbReference>
<sequence length="576" mass="63000">MKFLRCLPLLACLGLLQVEPGGPLVEAEEVSMSGSGNGWSPILGEPYVKSTREAAEVSMSGSGSGWSPLPEEPHPRSTTEAEEVLMSGSGNGWSPILGESYVKSTRQVAEVSMSGSGSGWSPLPEEPHARTTKTYPALTDHPDSITTAAGEAAEVSMSGSGSGWSPLPEEPHARTTKTYPAQTDHPESITTAAETYPALTDHPDISTNAAETYPALTDHPDISTNAAETYPALTDHPDISTNAAETYPALTDHPDISTNAAETYPALTDHPDSITTVAEDYPALTIGLSNFSSAAGLHSLHHLFSYLSEPVPGVPQYFVVGYVDDVPIISYNSESFRAGPLAPWMEKITHEDPRFWEDSAETFEAVRKKLSDSLTFLMEQKKQTMGLNVFQAIEGCELTGDGSANSFEHYAYDGSNFTENTYGVTDNQDTWEFEVINCTEYLKKLLKYGEESLLRRVTPRTMVSYKNANKRTFLVGYAYAFYPREINVTWTQNGVQIPWELKELLPNPDGTYQVRTTVEVKEGDDVMTYELHVNHSSLAEIVTVRYGKYLPLSRQEVNRSSEIAGQVSLHGVVMVA</sequence>
<dbReference type="EMBL" id="JANPWB010000001">
    <property type="protein sequence ID" value="KAJ1212979.1"/>
    <property type="molecule type" value="Genomic_DNA"/>
</dbReference>
<evidence type="ECO:0000259" key="4">
    <source>
        <dbReference type="SMART" id="SM00407"/>
    </source>
</evidence>
<dbReference type="Gene3D" id="3.30.500.10">
    <property type="entry name" value="MHC class I-like antigen recognition-like"/>
    <property type="match status" value="1"/>
</dbReference>
<dbReference type="Pfam" id="PF00129">
    <property type="entry name" value="MHC_I"/>
    <property type="match status" value="1"/>
</dbReference>
<evidence type="ECO:0000256" key="1">
    <source>
        <dbReference type="ARBA" id="ARBA00023180"/>
    </source>
</evidence>
<feature type="chain" id="PRO_5043742611" description="Immunoglobulin C1-set domain-containing protein" evidence="3">
    <location>
        <begin position="28"/>
        <end position="576"/>
    </location>
</feature>
<dbReference type="GO" id="GO:0006955">
    <property type="term" value="P:immune response"/>
    <property type="evidence" value="ECO:0007669"/>
    <property type="project" value="TreeGrafter"/>
</dbReference>
<keyword evidence="6" id="KW-1185">Reference proteome</keyword>